<reference evidence="1 2" key="1">
    <citation type="submission" date="2022-09" db="EMBL/GenBank/DDBJ databases">
        <authorList>
            <person name="Palmer J.M."/>
        </authorList>
    </citation>
    <scope>NUCLEOTIDE SEQUENCE [LARGE SCALE GENOMIC DNA]</scope>
    <source>
        <strain evidence="1 2">DSM 7382</strain>
    </source>
</reference>
<evidence type="ECO:0000313" key="1">
    <source>
        <dbReference type="EMBL" id="KAK7687165.1"/>
    </source>
</evidence>
<keyword evidence="2" id="KW-1185">Reference proteome</keyword>
<accession>A0AAW0G121</accession>
<name>A0AAW0G121_9APHY</name>
<evidence type="ECO:0008006" key="3">
    <source>
        <dbReference type="Google" id="ProtNLM"/>
    </source>
</evidence>
<proteinExistence type="predicted"/>
<comment type="caution">
    <text evidence="1">The sequence shown here is derived from an EMBL/GenBank/DDBJ whole genome shotgun (WGS) entry which is preliminary data.</text>
</comment>
<dbReference type="Proteomes" id="UP001385951">
    <property type="component" value="Unassembled WGS sequence"/>
</dbReference>
<organism evidence="1 2">
    <name type="scientific">Cerrena zonata</name>
    <dbReference type="NCBI Taxonomy" id="2478898"/>
    <lineage>
        <taxon>Eukaryota</taxon>
        <taxon>Fungi</taxon>
        <taxon>Dikarya</taxon>
        <taxon>Basidiomycota</taxon>
        <taxon>Agaricomycotina</taxon>
        <taxon>Agaricomycetes</taxon>
        <taxon>Polyporales</taxon>
        <taxon>Cerrenaceae</taxon>
        <taxon>Cerrena</taxon>
    </lineage>
</organism>
<dbReference type="EMBL" id="JASBNA010000014">
    <property type="protein sequence ID" value="KAK7687165.1"/>
    <property type="molecule type" value="Genomic_DNA"/>
</dbReference>
<gene>
    <name evidence="1" type="ORF">QCA50_009668</name>
</gene>
<dbReference type="AlphaFoldDB" id="A0AAW0G121"/>
<protein>
    <recommendedName>
        <fullName evidence="3">F-box domain-containing protein</fullName>
    </recommendedName>
</protein>
<sequence>MLSRDLPGELIDYIIDFLQDDQVALWTCHLTNRSFRPRARFHIFRDISLNPRSILKFAERCAKTTEVPGLVKTLRIVPEFSRANDSDFETLLGEIGAYFKNVTTLIVVRANIGSNLTKIISECFPRTALLRVVACGFQSFDILFDLLAGLPDLLDLSSGNIMAPHPLDPSPIGGNPMFCASLKSLSLCNSDPVVPHILNELITCARASSITKFKIPDMQHKDSGCVQSFIDAAGNGLRDIYIGHQESVNLTQEQVVDLKKVSLLQRLTFSVITRFTRPWENDGETNGHSLPPPNQWVPDTLRTISSKELKTIIFKIHAREKYLDDARIGLDSWKKIVDVWAQSSGLTSVQLVSVRLRVPRNPDAWSLICLCSKMFSPNFLLLTVWIIVSYQDEDSHSLKIQGALTVYRSLLVFPHFTSQ</sequence>
<evidence type="ECO:0000313" key="2">
    <source>
        <dbReference type="Proteomes" id="UP001385951"/>
    </source>
</evidence>